<sequence length="112" mass="11208">MVEGSAREVSNVSAALTGLFLAIGVLGAFIIVEGRGPLYSAAGIAALVVAALDVPVPLSLITSVKGNCDLSGFFLSALAPSGKSSAPLGSRRLEPWSPSSSERSGLRGGVLP</sequence>
<dbReference type="HOGENOM" id="CLU_2140065_0_0_2"/>
<protein>
    <submittedName>
        <fullName evidence="3">Uncharacterized protein</fullName>
    </submittedName>
</protein>
<reference evidence="3 4" key="1">
    <citation type="journal article" date="2010" name="Appl. Environ. Microbiol.">
        <title>The genome sequence of the crenarchaeon Acidilobus saccharovorans supports a new order, Acidilobales, and suggests an important ecological role in terrestrial acidic hot springs.</title>
        <authorList>
            <person name="Mardanov A.V."/>
            <person name="Svetlitchnyi V.A."/>
            <person name="Beletsky A.V."/>
            <person name="Prokofeva M.I."/>
            <person name="Bonch-Osmolovskaya E.A."/>
            <person name="Ravin N.V."/>
            <person name="Skryabin K.G."/>
        </authorList>
    </citation>
    <scope>NUCLEOTIDE SEQUENCE [LARGE SCALE GENOMIC DNA]</scope>
    <source>
        <strain evidence="4">DSM 16705 / JCM 18335 / VKM B-2471 / 345-15</strain>
    </source>
</reference>
<evidence type="ECO:0000256" key="2">
    <source>
        <dbReference type="SAM" id="Phobius"/>
    </source>
</evidence>
<dbReference type="STRING" id="666510.ASAC_1460"/>
<keyword evidence="4" id="KW-1185">Reference proteome</keyword>
<dbReference type="Proteomes" id="UP000000346">
    <property type="component" value="Chromosome"/>
</dbReference>
<evidence type="ECO:0000313" key="3">
    <source>
        <dbReference type="EMBL" id="ADL19865.1"/>
    </source>
</evidence>
<name>D9PZ78_ACIS3</name>
<evidence type="ECO:0000256" key="1">
    <source>
        <dbReference type="SAM" id="MobiDB-lite"/>
    </source>
</evidence>
<dbReference type="KEGG" id="asc:ASAC_1460"/>
<evidence type="ECO:0000313" key="4">
    <source>
        <dbReference type="Proteomes" id="UP000000346"/>
    </source>
</evidence>
<keyword evidence="2" id="KW-1133">Transmembrane helix</keyword>
<gene>
    <name evidence="3" type="ordered locus">ASAC_1460</name>
</gene>
<feature type="transmembrane region" description="Helical" evidence="2">
    <location>
        <begin position="12"/>
        <end position="32"/>
    </location>
</feature>
<accession>D9PZ78</accession>
<feature type="transmembrane region" description="Helical" evidence="2">
    <location>
        <begin position="38"/>
        <end position="61"/>
    </location>
</feature>
<keyword evidence="2" id="KW-0472">Membrane</keyword>
<keyword evidence="2" id="KW-0812">Transmembrane</keyword>
<organism evidence="3 4">
    <name type="scientific">Acidilobus saccharovorans (strain DSM 16705 / JCM 18335 / VKM B-2471 / 345-15)</name>
    <dbReference type="NCBI Taxonomy" id="666510"/>
    <lineage>
        <taxon>Archaea</taxon>
        <taxon>Thermoproteota</taxon>
        <taxon>Thermoprotei</taxon>
        <taxon>Acidilobales</taxon>
        <taxon>Acidilobaceae</taxon>
        <taxon>Acidilobus</taxon>
    </lineage>
</organism>
<feature type="region of interest" description="Disordered" evidence="1">
    <location>
        <begin position="81"/>
        <end position="112"/>
    </location>
</feature>
<dbReference type="InParanoid" id="D9PZ78"/>
<dbReference type="AlphaFoldDB" id="D9PZ78"/>
<dbReference type="EMBL" id="CP001742">
    <property type="protein sequence ID" value="ADL19865.1"/>
    <property type="molecule type" value="Genomic_DNA"/>
</dbReference>
<proteinExistence type="predicted"/>